<evidence type="ECO:0000313" key="2">
    <source>
        <dbReference type="Proteomes" id="UP001320706"/>
    </source>
</evidence>
<accession>A0ACC3SGH4</accession>
<keyword evidence="2" id="KW-1185">Reference proteome</keyword>
<gene>
    <name evidence="1" type="ORF">M8818_003544</name>
</gene>
<organism evidence="1 2">
    <name type="scientific">Zalaria obscura</name>
    <dbReference type="NCBI Taxonomy" id="2024903"/>
    <lineage>
        <taxon>Eukaryota</taxon>
        <taxon>Fungi</taxon>
        <taxon>Dikarya</taxon>
        <taxon>Ascomycota</taxon>
        <taxon>Pezizomycotina</taxon>
        <taxon>Dothideomycetes</taxon>
        <taxon>Dothideomycetidae</taxon>
        <taxon>Dothideales</taxon>
        <taxon>Zalariaceae</taxon>
        <taxon>Zalaria</taxon>
    </lineage>
</organism>
<name>A0ACC3SGH4_9PEZI</name>
<dbReference type="EMBL" id="JAMKPW020000015">
    <property type="protein sequence ID" value="KAK8210374.1"/>
    <property type="molecule type" value="Genomic_DNA"/>
</dbReference>
<proteinExistence type="predicted"/>
<protein>
    <submittedName>
        <fullName evidence="1">Uncharacterized protein</fullName>
    </submittedName>
</protein>
<reference evidence="1" key="1">
    <citation type="submission" date="2024-02" db="EMBL/GenBank/DDBJ databases">
        <title>Metagenome Assembled Genome of Zalaria obscura JY119.</title>
        <authorList>
            <person name="Vighnesh L."/>
            <person name="Jagadeeshwari U."/>
            <person name="Venkata Ramana C."/>
            <person name="Sasikala C."/>
        </authorList>
    </citation>
    <scope>NUCLEOTIDE SEQUENCE</scope>
    <source>
        <strain evidence="1">JY119</strain>
    </source>
</reference>
<evidence type="ECO:0000313" key="1">
    <source>
        <dbReference type="EMBL" id="KAK8210374.1"/>
    </source>
</evidence>
<comment type="caution">
    <text evidence="1">The sequence shown here is derived from an EMBL/GenBank/DDBJ whole genome shotgun (WGS) entry which is preliminary data.</text>
</comment>
<sequence>MTVSTSNTDGCDTIYANNITFVRWTITNGDDSISQKANSTNIHISNCTFHNGLGVAIGSIGQYNDTFEYIENVTAKDIVTYGTKYVAYVKTWTGVAKGYPPNGGGGGIGYASNLHFSNFTTHNNTGIFAITQCTSYNGATGGCDTSLFNIHNISLTGVTGTVADTDVVAVLQCSAASPCRGVSIEGVRLTDMVNGTVPAEYLCDSVVAPQGFGCTGPVGGQNSD</sequence>
<dbReference type="Proteomes" id="UP001320706">
    <property type="component" value="Unassembled WGS sequence"/>
</dbReference>